<evidence type="ECO:0000256" key="5">
    <source>
        <dbReference type="ARBA" id="ARBA00022801"/>
    </source>
</evidence>
<dbReference type="SMART" id="SM00491">
    <property type="entry name" value="HELICc2"/>
    <property type="match status" value="1"/>
</dbReference>
<organism evidence="15 16">
    <name type="scientific">Roseateles saccharophilus</name>
    <name type="common">Pseudomonas saccharophila</name>
    <dbReference type="NCBI Taxonomy" id="304"/>
    <lineage>
        <taxon>Bacteria</taxon>
        <taxon>Pseudomonadati</taxon>
        <taxon>Pseudomonadota</taxon>
        <taxon>Betaproteobacteria</taxon>
        <taxon>Burkholderiales</taxon>
        <taxon>Sphaerotilaceae</taxon>
        <taxon>Roseateles</taxon>
    </lineage>
</organism>
<keyword evidence="12" id="KW-0413">Isomerase</keyword>
<dbReference type="GO" id="GO:0005524">
    <property type="term" value="F:ATP binding"/>
    <property type="evidence" value="ECO:0007669"/>
    <property type="project" value="UniProtKB-KW"/>
</dbReference>
<dbReference type="EMBL" id="SMBU01000023">
    <property type="protein sequence ID" value="TCU92210.1"/>
    <property type="molecule type" value="Genomic_DNA"/>
</dbReference>
<dbReference type="InterPro" id="IPR045028">
    <property type="entry name" value="DinG/Rad3-like"/>
</dbReference>
<dbReference type="Gene3D" id="3.40.50.300">
    <property type="entry name" value="P-loop containing nucleotide triphosphate hydrolases"/>
    <property type="match status" value="2"/>
</dbReference>
<dbReference type="Proteomes" id="UP000295110">
    <property type="component" value="Unassembled WGS sequence"/>
</dbReference>
<evidence type="ECO:0000256" key="2">
    <source>
        <dbReference type="ARBA" id="ARBA00022723"/>
    </source>
</evidence>
<keyword evidence="7" id="KW-0067">ATP-binding</keyword>
<keyword evidence="2" id="KW-0479">Metal-binding</keyword>
<keyword evidence="11" id="KW-0234">DNA repair</keyword>
<name>A0A4R3UNP8_ROSSA</name>
<evidence type="ECO:0000256" key="12">
    <source>
        <dbReference type="ARBA" id="ARBA00023235"/>
    </source>
</evidence>
<dbReference type="InterPro" id="IPR027417">
    <property type="entry name" value="P-loop_NTPase"/>
</dbReference>
<dbReference type="GO" id="GO:0051539">
    <property type="term" value="F:4 iron, 4 sulfur cluster binding"/>
    <property type="evidence" value="ECO:0007669"/>
    <property type="project" value="UniProtKB-KW"/>
</dbReference>
<dbReference type="Gene3D" id="3.90.320.10">
    <property type="match status" value="1"/>
</dbReference>
<dbReference type="GO" id="GO:0003678">
    <property type="term" value="F:DNA helicase activity"/>
    <property type="evidence" value="ECO:0007669"/>
    <property type="project" value="InterPro"/>
</dbReference>
<dbReference type="InterPro" id="IPR011604">
    <property type="entry name" value="PDDEXK-like_dom_sf"/>
</dbReference>
<reference evidence="15 16" key="1">
    <citation type="submission" date="2019-03" db="EMBL/GenBank/DDBJ databases">
        <title>Genomic Encyclopedia of Type Strains, Phase IV (KMG-IV): sequencing the most valuable type-strain genomes for metagenomic binning, comparative biology and taxonomic classification.</title>
        <authorList>
            <person name="Goeker M."/>
        </authorList>
    </citation>
    <scope>NUCLEOTIDE SEQUENCE [LARGE SCALE GENOMIC DNA]</scope>
    <source>
        <strain evidence="15 16">DSM 654</strain>
    </source>
</reference>
<dbReference type="InterPro" id="IPR006555">
    <property type="entry name" value="ATP-dep_Helicase_C"/>
</dbReference>
<keyword evidence="1" id="KW-0004">4Fe-4S</keyword>
<evidence type="ECO:0000256" key="8">
    <source>
        <dbReference type="ARBA" id="ARBA00023004"/>
    </source>
</evidence>
<evidence type="ECO:0000256" key="1">
    <source>
        <dbReference type="ARBA" id="ARBA00022485"/>
    </source>
</evidence>
<keyword evidence="8" id="KW-0408">Iron</keyword>
<keyword evidence="6 15" id="KW-0347">Helicase</keyword>
<evidence type="ECO:0000256" key="11">
    <source>
        <dbReference type="ARBA" id="ARBA00023204"/>
    </source>
</evidence>
<evidence type="ECO:0000256" key="7">
    <source>
        <dbReference type="ARBA" id="ARBA00022840"/>
    </source>
</evidence>
<evidence type="ECO:0000256" key="3">
    <source>
        <dbReference type="ARBA" id="ARBA00022741"/>
    </source>
</evidence>
<evidence type="ECO:0000313" key="15">
    <source>
        <dbReference type="EMBL" id="TCU92210.1"/>
    </source>
</evidence>
<dbReference type="RefSeq" id="WP_132574124.1">
    <property type="nucleotide sequence ID" value="NZ_CBCSGL010000020.1"/>
</dbReference>
<comment type="similarity">
    <text evidence="13">Belongs to the helicase family. DinG subfamily.</text>
</comment>
<accession>A0A4R3UNP8</accession>
<comment type="caution">
    <text evidence="15">The sequence shown here is derived from an EMBL/GenBank/DDBJ whole genome shotgun (WGS) entry which is preliminary data.</text>
</comment>
<evidence type="ECO:0000256" key="9">
    <source>
        <dbReference type="ARBA" id="ARBA00023014"/>
    </source>
</evidence>
<dbReference type="GO" id="GO:0003677">
    <property type="term" value="F:DNA binding"/>
    <property type="evidence" value="ECO:0007669"/>
    <property type="project" value="UniProtKB-KW"/>
</dbReference>
<evidence type="ECO:0000256" key="4">
    <source>
        <dbReference type="ARBA" id="ARBA00022763"/>
    </source>
</evidence>
<evidence type="ECO:0000313" key="16">
    <source>
        <dbReference type="Proteomes" id="UP000295110"/>
    </source>
</evidence>
<dbReference type="Pfam" id="PF13307">
    <property type="entry name" value="Helicase_C_2"/>
    <property type="match status" value="1"/>
</dbReference>
<protein>
    <submittedName>
        <fullName evidence="15">Rad3-related DNA helicase</fullName>
    </submittedName>
</protein>
<keyword evidence="4" id="KW-0227">DNA damage</keyword>
<dbReference type="SUPFAM" id="SSF52540">
    <property type="entry name" value="P-loop containing nucleoside triphosphate hydrolases"/>
    <property type="match status" value="1"/>
</dbReference>
<dbReference type="InterPro" id="IPR014013">
    <property type="entry name" value="Helic_SF1/SF2_ATP-bd_DinG/Rad3"/>
</dbReference>
<dbReference type="GO" id="GO:0006281">
    <property type="term" value="P:DNA repair"/>
    <property type="evidence" value="ECO:0007669"/>
    <property type="project" value="UniProtKB-KW"/>
</dbReference>
<gene>
    <name evidence="15" type="ORF">EV671_102376</name>
</gene>
<dbReference type="GO" id="GO:0016818">
    <property type="term" value="F:hydrolase activity, acting on acid anhydrides, in phosphorus-containing anhydrides"/>
    <property type="evidence" value="ECO:0007669"/>
    <property type="project" value="InterPro"/>
</dbReference>
<sequence length="776" mass="84959">MSDWTYTVSVRSLCEFTAKRGDLDRRFTPSATALEGQAGQLAVLVRRSPGYETELPLEGLYGALRVRGRADGYEADVNRLEEIKTIRGPVEAIPENRRALHWAQLQTYGALIVADRGLAELELALVYVDADTQNETVLRETATAAALQAGFEARCRAFEAWAAQEAGHRAARDAALSTLPFPLGELRPGQRLLAEAVYRAAANGRCLLAQAPTGIGKTLGTLYPLLRAMPAQALDKIGYMTCKGTGRIMALDALNSVREASPALRPTADAPQGALRVLTLVAKEQACEHPDKACHGDACPLASGFYDRLPRARAEAVQQAWLDPTAQRRIALAHGICPYYLGQELLRWADVVVGDVHHAFDPHGQLFGLAQAQGWKLALAVDEAHNLVERARAMYSATLSLDGIRSAETRAPQALRAPLRRLARELAELARAQPDDYRAFDGDLPEALAEALQFVGMTLGEHFQAHPLETGPLMQFYFEVLALLRVLDKFGPHSLCDLQRSAVAVQPAAPANLSLLDEPEADLDVLLSIRNIVPGFFLKPRFEALHSVTLFSATLEPADYQRDLLGLPEDSAWIDVPAPFPPEHLSVRVARLSTRYAHRDASLDALVDVLAAQFGEHPGNYLAFFSSFDYLDKAAARLARRHPELPQWSQARAMGDAARRAFLDRFVPQGRGIGFAVLGGAFAEGVDLPGTRLIGAFIATLGLPPVSPVQEQLRARLDAMFGADHGYADLVPGLQKVVQAAGRVLRSVDDRGWVWLMDQRYLRPEVRALLPAWWQL</sequence>
<evidence type="ECO:0000259" key="14">
    <source>
        <dbReference type="PROSITE" id="PS51193"/>
    </source>
</evidence>
<dbReference type="Pfam" id="PF06733">
    <property type="entry name" value="DEAD_2"/>
    <property type="match status" value="1"/>
</dbReference>
<dbReference type="GO" id="GO:0046872">
    <property type="term" value="F:metal ion binding"/>
    <property type="evidence" value="ECO:0007669"/>
    <property type="project" value="UniProtKB-KW"/>
</dbReference>
<keyword evidence="5" id="KW-0378">Hydrolase</keyword>
<proteinExistence type="inferred from homology"/>
<keyword evidence="9" id="KW-0411">Iron-sulfur</keyword>
<dbReference type="AlphaFoldDB" id="A0A4R3UNP8"/>
<keyword evidence="10" id="KW-0238">DNA-binding</keyword>
<keyword evidence="16" id="KW-1185">Reference proteome</keyword>
<keyword evidence="3" id="KW-0547">Nucleotide-binding</keyword>
<dbReference type="PANTHER" id="PTHR11472:SF34">
    <property type="entry name" value="REGULATOR OF TELOMERE ELONGATION HELICASE 1"/>
    <property type="match status" value="1"/>
</dbReference>
<evidence type="ECO:0000256" key="13">
    <source>
        <dbReference type="ARBA" id="ARBA00038058"/>
    </source>
</evidence>
<dbReference type="InterPro" id="IPR010614">
    <property type="entry name" value="RAD3-like_helicase_DEAD"/>
</dbReference>
<evidence type="ECO:0000256" key="6">
    <source>
        <dbReference type="ARBA" id="ARBA00022806"/>
    </source>
</evidence>
<dbReference type="SMART" id="SM00488">
    <property type="entry name" value="DEXDc2"/>
    <property type="match status" value="1"/>
</dbReference>
<dbReference type="OrthoDB" id="9765586at2"/>
<dbReference type="InterPro" id="IPR006554">
    <property type="entry name" value="Helicase-like_DEXD_c2"/>
</dbReference>
<dbReference type="PROSITE" id="PS51193">
    <property type="entry name" value="HELICASE_ATP_BIND_2"/>
    <property type="match status" value="1"/>
</dbReference>
<feature type="domain" description="Helicase ATP-binding" evidence="14">
    <location>
        <begin position="176"/>
        <end position="436"/>
    </location>
</feature>
<dbReference type="PANTHER" id="PTHR11472">
    <property type="entry name" value="DNA REPAIR DEAD HELICASE RAD3/XP-D SUBFAMILY MEMBER"/>
    <property type="match status" value="1"/>
</dbReference>
<evidence type="ECO:0000256" key="10">
    <source>
        <dbReference type="ARBA" id="ARBA00023125"/>
    </source>
</evidence>